<reference evidence="2 3" key="1">
    <citation type="journal article" date="2014" name="Int. J. Syst. Evol. Microbiol.">
        <title>Complete genome sequence of Corynebacterium casei LMG S-19264T (=DSM 44701T), isolated from a smear-ripened cheese.</title>
        <authorList>
            <consortium name="US DOE Joint Genome Institute (JGI-PGF)"/>
            <person name="Walter F."/>
            <person name="Albersmeier A."/>
            <person name="Kalinowski J."/>
            <person name="Ruckert C."/>
        </authorList>
    </citation>
    <scope>NUCLEOTIDE SEQUENCE [LARGE SCALE GENOMIC DNA]</scope>
    <source>
        <strain evidence="2 3">CGMCC 1.15286</strain>
    </source>
</reference>
<name>A0A917H5W5_9BACL</name>
<feature type="signal peptide" evidence="1">
    <location>
        <begin position="1"/>
        <end position="26"/>
    </location>
</feature>
<evidence type="ECO:0000313" key="2">
    <source>
        <dbReference type="EMBL" id="GGG68436.1"/>
    </source>
</evidence>
<evidence type="ECO:0000313" key="3">
    <source>
        <dbReference type="Proteomes" id="UP000600247"/>
    </source>
</evidence>
<evidence type="ECO:0000256" key="1">
    <source>
        <dbReference type="SAM" id="SignalP"/>
    </source>
</evidence>
<accession>A0A917H5W5</accession>
<protein>
    <submittedName>
        <fullName evidence="2">Uncharacterized protein</fullName>
    </submittedName>
</protein>
<dbReference type="RefSeq" id="WP_188889446.1">
    <property type="nucleotide sequence ID" value="NZ_BMHY01000004.1"/>
</dbReference>
<keyword evidence="1" id="KW-0732">Signal</keyword>
<sequence length="406" mass="45345">MKGLRRAFIFLALLTGLSSIPLGAFALPGQIAWYSGGTLMVQNGRETIYATYPTGHSPIRYANNERRYKVHFDNYRYKIRNSGSTNYRFAISKITPSSPDGQSMYDMIFNTYSSYSNYLDGDYYLYMYDYTGSTSNISLSQMEIVAETPGLVYAGGPGAFYYTNGYESGPGSAYILRGSTHQLTAWAEGNPISVVATVTTSSGTTTLGTLSPTGWGGNYSMNYTFNDFYDPRGTQKPTLNITVTYPNSYAGPSKVVVSEQIYVTLNTLSEYQQEDSTFYYNSLTDNSFVGPANDDLMCYDYIVDNRTLHAFAQPSQGYDNDIIDFMKRQGRFASRPGGTFSKSSTTIMPYVDAIYYPGYHFAKVTKWDASGNPIEIISKWGPRELIRSQSAYSLGYGAPSLYFKRY</sequence>
<gene>
    <name evidence="2" type="ORF">GCM10010918_24190</name>
</gene>
<dbReference type="EMBL" id="BMHY01000004">
    <property type="protein sequence ID" value="GGG68436.1"/>
    <property type="molecule type" value="Genomic_DNA"/>
</dbReference>
<keyword evidence="3" id="KW-1185">Reference proteome</keyword>
<proteinExistence type="predicted"/>
<organism evidence="2 3">
    <name type="scientific">Paenibacillus radicis</name>
    <name type="common">ex Gao et al. 2016</name>
    <dbReference type="NCBI Taxonomy" id="1737354"/>
    <lineage>
        <taxon>Bacteria</taxon>
        <taxon>Bacillati</taxon>
        <taxon>Bacillota</taxon>
        <taxon>Bacilli</taxon>
        <taxon>Bacillales</taxon>
        <taxon>Paenibacillaceae</taxon>
        <taxon>Paenibacillus</taxon>
    </lineage>
</organism>
<dbReference type="AlphaFoldDB" id="A0A917H5W5"/>
<feature type="chain" id="PRO_5038009510" evidence="1">
    <location>
        <begin position="27"/>
        <end position="406"/>
    </location>
</feature>
<comment type="caution">
    <text evidence="2">The sequence shown here is derived from an EMBL/GenBank/DDBJ whole genome shotgun (WGS) entry which is preliminary data.</text>
</comment>
<dbReference type="Proteomes" id="UP000600247">
    <property type="component" value="Unassembled WGS sequence"/>
</dbReference>